<dbReference type="PIRSF" id="PIRSF038146">
    <property type="entry name" value="Ser/Thr_PK_RIO3"/>
    <property type="match status" value="1"/>
</dbReference>
<proteinExistence type="inferred from homology"/>
<dbReference type="InterPro" id="IPR018934">
    <property type="entry name" value="RIO_dom"/>
</dbReference>
<dbReference type="Proteomes" id="UP001165289">
    <property type="component" value="Unassembled WGS sequence"/>
</dbReference>
<feature type="region of interest" description="Disordered" evidence="23">
    <location>
        <begin position="131"/>
        <end position="163"/>
    </location>
</feature>
<dbReference type="InterPro" id="IPR011009">
    <property type="entry name" value="Kinase-like_dom_sf"/>
</dbReference>
<comment type="subunit">
    <text evidence="20">Interacts with CASP10. Interacts with IRF3; RIOK3 probably mediates the interaction of TBK1 with IRF3. Associated with 40S pre-ribosomal particles.</text>
</comment>
<dbReference type="AlphaFoldDB" id="A0AAV7KAR1"/>
<feature type="compositionally biased region" description="Acidic residues" evidence="23">
    <location>
        <begin position="513"/>
        <end position="528"/>
    </location>
</feature>
<dbReference type="InterPro" id="IPR018935">
    <property type="entry name" value="RIO_kinase_CS"/>
</dbReference>
<dbReference type="Gene3D" id="3.30.200.20">
    <property type="entry name" value="Phosphorylase Kinase, domain 1"/>
    <property type="match status" value="1"/>
</dbReference>
<dbReference type="GO" id="GO:0046872">
    <property type="term" value="F:metal ion binding"/>
    <property type="evidence" value="ECO:0007669"/>
    <property type="project" value="UniProtKB-UniRule"/>
</dbReference>
<evidence type="ECO:0000256" key="15">
    <source>
        <dbReference type="ARBA" id="ARBA00022842"/>
    </source>
</evidence>
<dbReference type="SMART" id="SM00090">
    <property type="entry name" value="RIO"/>
    <property type="match status" value="1"/>
</dbReference>
<evidence type="ECO:0000256" key="9">
    <source>
        <dbReference type="ARBA" id="ARBA00022588"/>
    </source>
</evidence>
<keyword evidence="16" id="KW-0391">Immunity</keyword>
<evidence type="ECO:0000256" key="22">
    <source>
        <dbReference type="PIRNR" id="PIRNR038146"/>
    </source>
</evidence>
<evidence type="ECO:0000256" key="10">
    <source>
        <dbReference type="ARBA" id="ARBA00022679"/>
    </source>
</evidence>
<evidence type="ECO:0000256" key="1">
    <source>
        <dbReference type="ARBA" id="ARBA00001946"/>
    </source>
</evidence>
<dbReference type="PROSITE" id="PS01245">
    <property type="entry name" value="RIO1"/>
    <property type="match status" value="1"/>
</dbReference>
<gene>
    <name evidence="25" type="ORF">LOD99_15321</name>
</gene>
<dbReference type="SUPFAM" id="SSF56112">
    <property type="entry name" value="Protein kinase-like (PK-like)"/>
    <property type="match status" value="1"/>
</dbReference>
<feature type="region of interest" description="Disordered" evidence="23">
    <location>
        <begin position="507"/>
        <end position="528"/>
    </location>
</feature>
<keyword evidence="15 22" id="KW-0460">Magnesium</keyword>
<comment type="cofactor">
    <cofactor evidence="1 22">
        <name>Mg(2+)</name>
        <dbReference type="ChEBI" id="CHEBI:18420"/>
    </cofactor>
</comment>
<feature type="domain" description="Protein kinase" evidence="24">
    <location>
        <begin position="236"/>
        <end position="528"/>
    </location>
</feature>
<dbReference type="GO" id="GO:0005737">
    <property type="term" value="C:cytoplasm"/>
    <property type="evidence" value="ECO:0007669"/>
    <property type="project" value="UniProtKB-SubCell"/>
</dbReference>
<reference evidence="25 26" key="1">
    <citation type="journal article" date="2023" name="BMC Biol.">
        <title>The compact genome of the sponge Oopsacas minuta (Hexactinellida) is lacking key metazoan core genes.</title>
        <authorList>
            <person name="Santini S."/>
            <person name="Schenkelaars Q."/>
            <person name="Jourda C."/>
            <person name="Duchesne M."/>
            <person name="Belahbib H."/>
            <person name="Rocher C."/>
            <person name="Selva M."/>
            <person name="Riesgo A."/>
            <person name="Vervoort M."/>
            <person name="Leys S.P."/>
            <person name="Kodjabachian L."/>
            <person name="Le Bivic A."/>
            <person name="Borchiellini C."/>
            <person name="Claverie J.M."/>
            <person name="Renard E."/>
        </authorList>
    </citation>
    <scope>NUCLEOTIDE SEQUENCE [LARGE SCALE GENOMIC DNA]</scope>
    <source>
        <strain evidence="25">SPO-2</strain>
    </source>
</reference>
<evidence type="ECO:0000256" key="13">
    <source>
        <dbReference type="ARBA" id="ARBA00022777"/>
    </source>
</evidence>
<dbReference type="EMBL" id="JAKMXF010000088">
    <property type="protein sequence ID" value="KAI6658521.1"/>
    <property type="molecule type" value="Genomic_DNA"/>
</dbReference>
<dbReference type="Gene3D" id="1.10.510.10">
    <property type="entry name" value="Transferase(Phosphotransferase) domain 1"/>
    <property type="match status" value="1"/>
</dbReference>
<evidence type="ECO:0000256" key="23">
    <source>
        <dbReference type="SAM" id="MobiDB-lite"/>
    </source>
</evidence>
<evidence type="ECO:0000256" key="4">
    <source>
        <dbReference type="ARBA" id="ARBA00012513"/>
    </source>
</evidence>
<organism evidence="25 26">
    <name type="scientific">Oopsacas minuta</name>
    <dbReference type="NCBI Taxonomy" id="111878"/>
    <lineage>
        <taxon>Eukaryota</taxon>
        <taxon>Metazoa</taxon>
        <taxon>Porifera</taxon>
        <taxon>Hexactinellida</taxon>
        <taxon>Hexasterophora</taxon>
        <taxon>Lyssacinosida</taxon>
        <taxon>Leucopsacidae</taxon>
        <taxon>Oopsacas</taxon>
    </lineage>
</organism>
<evidence type="ECO:0000256" key="19">
    <source>
        <dbReference type="ARBA" id="ARBA00048679"/>
    </source>
</evidence>
<name>A0AAV7KAR1_9METZ</name>
<comment type="caution">
    <text evidence="25">The sequence shown here is derived from an EMBL/GenBank/DDBJ whole genome shotgun (WGS) entry which is preliminary data.</text>
</comment>
<evidence type="ECO:0000256" key="21">
    <source>
        <dbReference type="ARBA" id="ARBA00068351"/>
    </source>
</evidence>
<sequence length="528" mass="61060">MTSTEPKSKIWGGPQTTHMEPFSLADVMTEQLVDHLQVEDDAKFARFISDDNLTTNTSSENAVTNPDVENSDFMIAQMMQLEFEQERDESIRLYEKSKNADKKITLSYQNYRTTDHLLSEHDFEDQNQDLDSEIRNEKNQGVTPSKGKKKKRSAKIDTTKHDPSICGRKNVSNTQDFPVDFTSGDLYDTKYDFQLNNRVYNELKQFSHKDKKRYAKIKDNEVFATQDLAVDERTRVTLFKLIDNGTFTEVTGIVATGKEAVILHASGGIHGEVSIPKEVAIKIFKTTLIEFKSREKYIKDDYRFKSRLRHSNPRKLIAAWVEKEMHNLKRLEKFQIPCPHVVLHKNNAIIMDFIGSNREAAPQLRNAVLNADQLKSAYEQCLDCMRKMYKEAHLIHADLSEYNLLWHDDILYFIDVSQSIEPSHPNAHFFLHRDCTNIANFFSQKKLPATLNAIELFNFVTDMNVSEEGLDAVLLTLDNTLEKSKMDHPDYQPHTRSFDYLHEFSQRNQIDSESSEWESDCSDGDDEN</sequence>
<dbReference type="InterPro" id="IPR051272">
    <property type="entry name" value="RIO-type_Ser/Thr_kinase"/>
</dbReference>
<dbReference type="InterPro" id="IPR000719">
    <property type="entry name" value="Prot_kinase_dom"/>
</dbReference>
<evidence type="ECO:0000256" key="11">
    <source>
        <dbReference type="ARBA" id="ARBA00022723"/>
    </source>
</evidence>
<keyword evidence="10 22" id="KW-0808">Transferase</keyword>
<dbReference type="Pfam" id="PF01163">
    <property type="entry name" value="RIO1"/>
    <property type="match status" value="1"/>
</dbReference>
<dbReference type="GO" id="GO:0042254">
    <property type="term" value="P:ribosome biogenesis"/>
    <property type="evidence" value="ECO:0007669"/>
    <property type="project" value="UniProtKB-KW"/>
</dbReference>
<evidence type="ECO:0000256" key="20">
    <source>
        <dbReference type="ARBA" id="ARBA00064322"/>
    </source>
</evidence>
<dbReference type="GO" id="GO:0045087">
    <property type="term" value="P:innate immune response"/>
    <property type="evidence" value="ECO:0007669"/>
    <property type="project" value="UniProtKB-KW"/>
</dbReference>
<comment type="similarity">
    <text evidence="3 22">Belongs to the protein kinase superfamily. RIO-type Ser/Thr kinase family.</text>
</comment>
<keyword evidence="12 22" id="KW-0547">Nucleotide-binding</keyword>
<evidence type="ECO:0000256" key="18">
    <source>
        <dbReference type="ARBA" id="ARBA00047899"/>
    </source>
</evidence>
<evidence type="ECO:0000256" key="8">
    <source>
        <dbReference type="ARBA" id="ARBA00022553"/>
    </source>
</evidence>
<evidence type="ECO:0000256" key="17">
    <source>
        <dbReference type="ARBA" id="ARBA00023118"/>
    </source>
</evidence>
<accession>A0AAV7KAR1</accession>
<evidence type="ECO:0000313" key="26">
    <source>
        <dbReference type="Proteomes" id="UP001165289"/>
    </source>
</evidence>
<dbReference type="FunFam" id="3.30.200.20:FF:000200">
    <property type="entry name" value="Serine/threonine-protein kinase RIO3"/>
    <property type="match status" value="1"/>
</dbReference>
<protein>
    <recommendedName>
        <fullName evidence="21 22">Serine/threonine-protein kinase RIO3</fullName>
        <ecNumber evidence="4 22">2.7.11.1</ecNumber>
    </recommendedName>
</protein>
<evidence type="ECO:0000256" key="3">
    <source>
        <dbReference type="ARBA" id="ARBA00009196"/>
    </source>
</evidence>
<dbReference type="GO" id="GO:0005524">
    <property type="term" value="F:ATP binding"/>
    <property type="evidence" value="ECO:0007669"/>
    <property type="project" value="UniProtKB-UniRule"/>
</dbReference>
<comment type="catalytic activity">
    <reaction evidence="18 22">
        <text>L-threonyl-[protein] + ATP = O-phospho-L-threonyl-[protein] + ADP + H(+)</text>
        <dbReference type="Rhea" id="RHEA:46608"/>
        <dbReference type="Rhea" id="RHEA-COMP:11060"/>
        <dbReference type="Rhea" id="RHEA-COMP:11605"/>
        <dbReference type="ChEBI" id="CHEBI:15378"/>
        <dbReference type="ChEBI" id="CHEBI:30013"/>
        <dbReference type="ChEBI" id="CHEBI:30616"/>
        <dbReference type="ChEBI" id="CHEBI:61977"/>
        <dbReference type="ChEBI" id="CHEBI:456216"/>
        <dbReference type="EC" id="2.7.11.1"/>
    </reaction>
</comment>
<evidence type="ECO:0000256" key="7">
    <source>
        <dbReference type="ARBA" id="ARBA00022527"/>
    </source>
</evidence>
<feature type="compositionally biased region" description="Basic and acidic residues" evidence="23">
    <location>
        <begin position="154"/>
        <end position="163"/>
    </location>
</feature>
<evidence type="ECO:0000256" key="6">
    <source>
        <dbReference type="ARBA" id="ARBA00022517"/>
    </source>
</evidence>
<dbReference type="EC" id="2.7.11.1" evidence="4 22"/>
<evidence type="ECO:0000256" key="12">
    <source>
        <dbReference type="ARBA" id="ARBA00022741"/>
    </source>
</evidence>
<dbReference type="GO" id="GO:0004674">
    <property type="term" value="F:protein serine/threonine kinase activity"/>
    <property type="evidence" value="ECO:0007669"/>
    <property type="project" value="UniProtKB-UniRule"/>
</dbReference>
<evidence type="ECO:0000256" key="2">
    <source>
        <dbReference type="ARBA" id="ARBA00004496"/>
    </source>
</evidence>
<keyword evidence="8" id="KW-0597">Phosphoprotein</keyword>
<evidence type="ECO:0000313" key="25">
    <source>
        <dbReference type="EMBL" id="KAI6658521.1"/>
    </source>
</evidence>
<keyword evidence="11 22" id="KW-0479">Metal-binding</keyword>
<evidence type="ECO:0000259" key="24">
    <source>
        <dbReference type="PROSITE" id="PS50011"/>
    </source>
</evidence>
<dbReference type="GO" id="GO:0051607">
    <property type="term" value="P:defense response to virus"/>
    <property type="evidence" value="ECO:0007669"/>
    <property type="project" value="UniProtKB-KW"/>
</dbReference>
<evidence type="ECO:0000256" key="16">
    <source>
        <dbReference type="ARBA" id="ARBA00022859"/>
    </source>
</evidence>
<comment type="catalytic activity">
    <reaction evidence="19 22">
        <text>L-seryl-[protein] + ATP = O-phospho-L-seryl-[protein] + ADP + H(+)</text>
        <dbReference type="Rhea" id="RHEA:17989"/>
        <dbReference type="Rhea" id="RHEA-COMP:9863"/>
        <dbReference type="Rhea" id="RHEA-COMP:11604"/>
        <dbReference type="ChEBI" id="CHEBI:15378"/>
        <dbReference type="ChEBI" id="CHEBI:29999"/>
        <dbReference type="ChEBI" id="CHEBI:30616"/>
        <dbReference type="ChEBI" id="CHEBI:83421"/>
        <dbReference type="ChEBI" id="CHEBI:456216"/>
        <dbReference type="EC" id="2.7.11.1"/>
    </reaction>
</comment>
<keyword evidence="26" id="KW-1185">Reference proteome</keyword>
<keyword evidence="7 22" id="KW-0723">Serine/threonine-protein kinase</keyword>
<evidence type="ECO:0000256" key="5">
    <source>
        <dbReference type="ARBA" id="ARBA00022490"/>
    </source>
</evidence>
<keyword evidence="13 22" id="KW-0418">Kinase</keyword>
<dbReference type="PROSITE" id="PS50011">
    <property type="entry name" value="PROTEIN_KINASE_DOM"/>
    <property type="match status" value="1"/>
</dbReference>
<keyword evidence="6" id="KW-0690">Ribosome biogenesis</keyword>
<keyword evidence="17" id="KW-0051">Antiviral defense</keyword>
<comment type="subcellular location">
    <subcellularLocation>
        <location evidence="2">Cytoplasm</location>
    </subcellularLocation>
</comment>
<keyword evidence="5" id="KW-0963">Cytoplasm</keyword>
<keyword evidence="14" id="KW-0067">ATP-binding</keyword>
<dbReference type="InterPro" id="IPR000687">
    <property type="entry name" value="RIO_kinase"/>
</dbReference>
<dbReference type="PANTHER" id="PTHR45723">
    <property type="entry name" value="SERINE/THREONINE-PROTEIN KINASE RIO1"/>
    <property type="match status" value="1"/>
</dbReference>
<evidence type="ECO:0000256" key="14">
    <source>
        <dbReference type="ARBA" id="ARBA00022840"/>
    </source>
</evidence>
<keyword evidence="9" id="KW-0399">Innate immunity</keyword>
<dbReference type="InterPro" id="IPR017406">
    <property type="entry name" value="Ser/Thr_kinase_Rio3"/>
</dbReference>